<dbReference type="EMBL" id="CAJVPM010026448">
    <property type="protein sequence ID" value="CAG8662056.1"/>
    <property type="molecule type" value="Genomic_DNA"/>
</dbReference>
<gene>
    <name evidence="1" type="ORF">SCALOS_LOCUS9068</name>
</gene>
<proteinExistence type="predicted"/>
<reference evidence="1" key="1">
    <citation type="submission" date="2021-06" db="EMBL/GenBank/DDBJ databases">
        <authorList>
            <person name="Kallberg Y."/>
            <person name="Tangrot J."/>
            <person name="Rosling A."/>
        </authorList>
    </citation>
    <scope>NUCLEOTIDE SEQUENCE</scope>
    <source>
        <strain evidence="1">AU212A</strain>
    </source>
</reference>
<feature type="non-terminal residue" evidence="1">
    <location>
        <position position="1"/>
    </location>
</feature>
<sequence length="83" mass="9105">ANDLESIIWENLFLQADDGIYLQRTGNPTANNPSWSTVSALYLGGIKNGPLIPDNSDRIPSITNESSLIVVNSDEKLIFESLK</sequence>
<organism evidence="1 2">
    <name type="scientific">Scutellospora calospora</name>
    <dbReference type="NCBI Taxonomy" id="85575"/>
    <lineage>
        <taxon>Eukaryota</taxon>
        <taxon>Fungi</taxon>
        <taxon>Fungi incertae sedis</taxon>
        <taxon>Mucoromycota</taxon>
        <taxon>Glomeromycotina</taxon>
        <taxon>Glomeromycetes</taxon>
        <taxon>Diversisporales</taxon>
        <taxon>Gigasporaceae</taxon>
        <taxon>Scutellospora</taxon>
    </lineage>
</organism>
<name>A0ACA9NNE4_9GLOM</name>
<evidence type="ECO:0000313" key="1">
    <source>
        <dbReference type="EMBL" id="CAG8662056.1"/>
    </source>
</evidence>
<dbReference type="Proteomes" id="UP000789860">
    <property type="component" value="Unassembled WGS sequence"/>
</dbReference>
<comment type="caution">
    <text evidence="1">The sequence shown here is derived from an EMBL/GenBank/DDBJ whole genome shotgun (WGS) entry which is preliminary data.</text>
</comment>
<accession>A0ACA9NNE4</accession>
<evidence type="ECO:0000313" key="2">
    <source>
        <dbReference type="Proteomes" id="UP000789860"/>
    </source>
</evidence>
<keyword evidence="2" id="KW-1185">Reference proteome</keyword>
<protein>
    <submittedName>
        <fullName evidence="1">9826_t:CDS:1</fullName>
    </submittedName>
</protein>